<dbReference type="EMBL" id="CAMPGE010012351">
    <property type="protein sequence ID" value="CAI2371123.1"/>
    <property type="molecule type" value="Genomic_DNA"/>
</dbReference>
<dbReference type="InterPro" id="IPR003593">
    <property type="entry name" value="AAA+_ATPase"/>
</dbReference>
<sequence>MQKMVLKNKVIDKEQAPAWDDVGGLFEAKRKLREIIDNSVKYSFLFKDNPKMLNSGILLYGPPGCGKTFLASAMAKDFKIISVKGPELLDKYIGSSEARVRELFEKAELNKPCVLFFDEFDALVPKRGSGATGVTDRIVNQFLCYLDGVEDTRTNIIMAASSRPDMIDKALLRPGRIDKSILCDYPNFEERLETLELYTKKLRADVVVEEDDLDLSVFAKLTEHYSYADLKGLVCNSQLKAIDRCIEQARNPEESKDAATESAQKNDDEEGIINTNNINEDKVYFKQEDILAAFEEMGSKAKKNTKEHVPFTPDDVKRQKQILM</sequence>
<dbReference type="GO" id="GO:0016887">
    <property type="term" value="F:ATP hydrolysis activity"/>
    <property type="evidence" value="ECO:0007669"/>
    <property type="project" value="InterPro"/>
</dbReference>
<keyword evidence="1" id="KW-0547">Nucleotide-binding</keyword>
<feature type="region of interest" description="Disordered" evidence="4">
    <location>
        <begin position="301"/>
        <end position="324"/>
    </location>
</feature>
<dbReference type="GO" id="GO:0005778">
    <property type="term" value="C:peroxisomal membrane"/>
    <property type="evidence" value="ECO:0007669"/>
    <property type="project" value="TreeGrafter"/>
</dbReference>
<evidence type="ECO:0000313" key="6">
    <source>
        <dbReference type="EMBL" id="CAI2371123.1"/>
    </source>
</evidence>
<dbReference type="FunFam" id="3.40.50.300:FF:001025">
    <property type="entry name" value="ATPase family, AAA domain-containing 2B"/>
    <property type="match status" value="1"/>
</dbReference>
<comment type="caution">
    <text evidence="6">The sequence shown here is derived from an EMBL/GenBank/DDBJ whole genome shotgun (WGS) entry which is preliminary data.</text>
</comment>
<gene>
    <name evidence="6" type="ORF">ECRASSUSDP1_LOCUS12443</name>
</gene>
<dbReference type="Gene3D" id="1.10.8.60">
    <property type="match status" value="1"/>
</dbReference>
<dbReference type="AlphaFoldDB" id="A0AAD1UKM8"/>
<dbReference type="SMART" id="SM00382">
    <property type="entry name" value="AAA"/>
    <property type="match status" value="1"/>
</dbReference>
<feature type="domain" description="AAA+ ATPase" evidence="5">
    <location>
        <begin position="53"/>
        <end position="187"/>
    </location>
</feature>
<feature type="region of interest" description="Disordered" evidence="4">
    <location>
        <begin position="251"/>
        <end position="273"/>
    </location>
</feature>
<dbReference type="Proteomes" id="UP001295684">
    <property type="component" value="Unassembled WGS sequence"/>
</dbReference>
<dbReference type="PANTHER" id="PTHR23077:SF12">
    <property type="entry name" value="PEROXISOMAL ATPASE PEX1"/>
    <property type="match status" value="1"/>
</dbReference>
<dbReference type="Pfam" id="PF17862">
    <property type="entry name" value="AAA_lid_3"/>
    <property type="match status" value="1"/>
</dbReference>
<dbReference type="InterPro" id="IPR041569">
    <property type="entry name" value="AAA_lid_3"/>
</dbReference>
<evidence type="ECO:0000256" key="2">
    <source>
        <dbReference type="ARBA" id="ARBA00022840"/>
    </source>
</evidence>
<protein>
    <recommendedName>
        <fullName evidence="5">AAA+ ATPase domain-containing protein</fullName>
    </recommendedName>
</protein>
<name>A0AAD1UKM8_EUPCR</name>
<evidence type="ECO:0000259" key="5">
    <source>
        <dbReference type="SMART" id="SM00382"/>
    </source>
</evidence>
<dbReference type="InterPro" id="IPR003959">
    <property type="entry name" value="ATPase_AAA_core"/>
</dbReference>
<reference evidence="6" key="1">
    <citation type="submission" date="2023-07" db="EMBL/GenBank/DDBJ databases">
        <authorList>
            <consortium name="AG Swart"/>
            <person name="Singh M."/>
            <person name="Singh A."/>
            <person name="Seah K."/>
            <person name="Emmerich C."/>
        </authorList>
    </citation>
    <scope>NUCLEOTIDE SEQUENCE</scope>
    <source>
        <strain evidence="6">DP1</strain>
    </source>
</reference>
<dbReference type="Gene3D" id="3.40.50.300">
    <property type="entry name" value="P-loop containing nucleotide triphosphate hydrolases"/>
    <property type="match status" value="1"/>
</dbReference>
<dbReference type="GO" id="GO:0005524">
    <property type="term" value="F:ATP binding"/>
    <property type="evidence" value="ECO:0007669"/>
    <property type="project" value="UniProtKB-KW"/>
</dbReference>
<dbReference type="SUPFAM" id="SSF52540">
    <property type="entry name" value="P-loop containing nucleoside triphosphate hydrolases"/>
    <property type="match status" value="1"/>
</dbReference>
<dbReference type="GO" id="GO:0005829">
    <property type="term" value="C:cytosol"/>
    <property type="evidence" value="ECO:0007669"/>
    <property type="project" value="TreeGrafter"/>
</dbReference>
<evidence type="ECO:0000313" key="7">
    <source>
        <dbReference type="Proteomes" id="UP001295684"/>
    </source>
</evidence>
<dbReference type="Pfam" id="PF00004">
    <property type="entry name" value="AAA"/>
    <property type="match status" value="1"/>
</dbReference>
<keyword evidence="3" id="KW-0175">Coiled coil</keyword>
<evidence type="ECO:0000256" key="3">
    <source>
        <dbReference type="ARBA" id="ARBA00023054"/>
    </source>
</evidence>
<evidence type="ECO:0000256" key="1">
    <source>
        <dbReference type="ARBA" id="ARBA00022741"/>
    </source>
</evidence>
<dbReference type="PANTHER" id="PTHR23077">
    <property type="entry name" value="AAA-FAMILY ATPASE"/>
    <property type="match status" value="1"/>
</dbReference>
<organism evidence="6 7">
    <name type="scientific">Euplotes crassus</name>
    <dbReference type="NCBI Taxonomy" id="5936"/>
    <lineage>
        <taxon>Eukaryota</taxon>
        <taxon>Sar</taxon>
        <taxon>Alveolata</taxon>
        <taxon>Ciliophora</taxon>
        <taxon>Intramacronucleata</taxon>
        <taxon>Spirotrichea</taxon>
        <taxon>Hypotrichia</taxon>
        <taxon>Euplotida</taxon>
        <taxon>Euplotidae</taxon>
        <taxon>Moneuplotes</taxon>
    </lineage>
</organism>
<keyword evidence="2" id="KW-0067">ATP-binding</keyword>
<dbReference type="InterPro" id="IPR050168">
    <property type="entry name" value="AAA_ATPase_domain"/>
</dbReference>
<keyword evidence="7" id="KW-1185">Reference proteome</keyword>
<feature type="compositionally biased region" description="Basic and acidic residues" evidence="4">
    <location>
        <begin position="304"/>
        <end position="318"/>
    </location>
</feature>
<accession>A0AAD1UKM8</accession>
<dbReference type="GO" id="GO:0016558">
    <property type="term" value="P:protein import into peroxisome matrix"/>
    <property type="evidence" value="ECO:0007669"/>
    <property type="project" value="TreeGrafter"/>
</dbReference>
<dbReference type="InterPro" id="IPR027417">
    <property type="entry name" value="P-loop_NTPase"/>
</dbReference>
<proteinExistence type="predicted"/>
<evidence type="ECO:0000256" key="4">
    <source>
        <dbReference type="SAM" id="MobiDB-lite"/>
    </source>
</evidence>